<keyword evidence="3" id="KW-1185">Reference proteome</keyword>
<comment type="caution">
    <text evidence="2">The sequence shown here is derived from an EMBL/GenBank/DDBJ whole genome shotgun (WGS) entry which is preliminary data.</text>
</comment>
<keyword evidence="1" id="KW-0472">Membrane</keyword>
<dbReference type="EMBL" id="JBHUMF010000015">
    <property type="protein sequence ID" value="MFD2680629.1"/>
    <property type="molecule type" value="Genomic_DNA"/>
</dbReference>
<dbReference type="Proteomes" id="UP001597506">
    <property type="component" value="Unassembled WGS sequence"/>
</dbReference>
<reference evidence="3" key="1">
    <citation type="journal article" date="2019" name="Int. J. Syst. Evol. Microbiol.">
        <title>The Global Catalogue of Microorganisms (GCM) 10K type strain sequencing project: providing services to taxonomists for standard genome sequencing and annotation.</title>
        <authorList>
            <consortium name="The Broad Institute Genomics Platform"/>
            <consortium name="The Broad Institute Genome Sequencing Center for Infectious Disease"/>
            <person name="Wu L."/>
            <person name="Ma J."/>
        </authorList>
    </citation>
    <scope>NUCLEOTIDE SEQUENCE [LARGE SCALE GENOMIC DNA]</scope>
    <source>
        <strain evidence="3">KCTC 3913</strain>
    </source>
</reference>
<dbReference type="InterPro" id="IPR012538">
    <property type="entry name" value="Cyt_c_oxidase_su2a"/>
</dbReference>
<feature type="transmembrane region" description="Helical" evidence="1">
    <location>
        <begin position="21"/>
        <end position="45"/>
    </location>
</feature>
<keyword evidence="1" id="KW-0812">Transmembrane</keyword>
<organism evidence="2 3">
    <name type="scientific">Bacillus seohaeanensis</name>
    <dbReference type="NCBI Taxonomy" id="284580"/>
    <lineage>
        <taxon>Bacteria</taxon>
        <taxon>Bacillati</taxon>
        <taxon>Bacillota</taxon>
        <taxon>Bacilli</taxon>
        <taxon>Bacillales</taxon>
        <taxon>Bacillaceae</taxon>
        <taxon>Bacillus</taxon>
    </lineage>
</organism>
<dbReference type="Pfam" id="PF08113">
    <property type="entry name" value="CoxIIa"/>
    <property type="match status" value="1"/>
</dbReference>
<proteinExistence type="predicted"/>
<gene>
    <name evidence="2" type="ORF">ACFSUL_07640</name>
</gene>
<accession>A0ABW5RR38</accession>
<evidence type="ECO:0000256" key="1">
    <source>
        <dbReference type="SAM" id="Phobius"/>
    </source>
</evidence>
<keyword evidence="1" id="KW-1133">Transmembrane helix</keyword>
<name>A0ABW5RR38_9BACI</name>
<protein>
    <submittedName>
        <fullName evidence="2">Cytochrome c oxidase subunit 2A</fullName>
    </submittedName>
</protein>
<evidence type="ECO:0000313" key="3">
    <source>
        <dbReference type="Proteomes" id="UP001597506"/>
    </source>
</evidence>
<evidence type="ECO:0000313" key="2">
    <source>
        <dbReference type="EMBL" id="MFD2680629.1"/>
    </source>
</evidence>
<sequence>MRTLAQPKKKAKEEEPSSLKGTLASVTFLGLFLVLTWLGVFLLFIERS</sequence>
<dbReference type="RefSeq" id="WP_377934173.1">
    <property type="nucleotide sequence ID" value="NZ_JBHUMF010000015.1"/>
</dbReference>